<dbReference type="Gene3D" id="1.10.40.50">
    <property type="entry name" value="Probable gtpase engc, domain 3"/>
    <property type="match status" value="1"/>
</dbReference>
<evidence type="ECO:0000256" key="10">
    <source>
        <dbReference type="HAMAP-Rule" id="MF_01820"/>
    </source>
</evidence>
<feature type="binding site" evidence="10">
    <location>
        <position position="267"/>
    </location>
    <ligand>
        <name>Zn(2+)</name>
        <dbReference type="ChEBI" id="CHEBI:29105"/>
    </ligand>
</feature>
<keyword evidence="9 10" id="KW-0342">GTP-binding</keyword>
<keyword evidence="8 10" id="KW-0694">RNA-binding</keyword>
<dbReference type="SUPFAM" id="SSF52540">
    <property type="entry name" value="P-loop containing nucleoside triphosphate hydrolases"/>
    <property type="match status" value="1"/>
</dbReference>
<dbReference type="PROSITE" id="PS51721">
    <property type="entry name" value="G_CP"/>
    <property type="match status" value="1"/>
</dbReference>
<feature type="binding site" evidence="10">
    <location>
        <position position="273"/>
    </location>
    <ligand>
        <name>Zn(2+)</name>
        <dbReference type="ChEBI" id="CHEBI:29105"/>
    </ligand>
</feature>
<name>A0ABX9KHN8_9FUSO</name>
<keyword evidence="3 10" id="KW-0479">Metal-binding</keyword>
<evidence type="ECO:0000256" key="5">
    <source>
        <dbReference type="ARBA" id="ARBA00022741"/>
    </source>
</evidence>
<keyword evidence="6 10" id="KW-0378">Hydrolase</keyword>
<dbReference type="EMBL" id="QUAJ01000009">
    <property type="protein sequence ID" value="REI41592.1"/>
    <property type="molecule type" value="Genomic_DNA"/>
</dbReference>
<feature type="binding site" evidence="10">
    <location>
        <begin position="129"/>
        <end position="132"/>
    </location>
    <ligand>
        <name>GTP</name>
        <dbReference type="ChEBI" id="CHEBI:37565"/>
    </ligand>
</feature>
<dbReference type="CDD" id="cd01854">
    <property type="entry name" value="YjeQ_EngC"/>
    <property type="match status" value="1"/>
</dbReference>
<comment type="subunit">
    <text evidence="10">Monomer. Associates with 30S ribosomal subunit, binds 16S rRNA.</text>
</comment>
<evidence type="ECO:0000256" key="8">
    <source>
        <dbReference type="ARBA" id="ARBA00022884"/>
    </source>
</evidence>
<comment type="subcellular location">
    <subcellularLocation>
        <location evidence="10">Cytoplasm</location>
    </subcellularLocation>
</comment>
<gene>
    <name evidence="10 13" type="primary">rsgA</name>
    <name evidence="13" type="ORF">DYH56_06700</name>
</gene>
<dbReference type="Pfam" id="PF03193">
    <property type="entry name" value="RsgA_GTPase"/>
    <property type="match status" value="1"/>
</dbReference>
<dbReference type="InterPro" id="IPR027417">
    <property type="entry name" value="P-loop_NTPase"/>
</dbReference>
<keyword evidence="14" id="KW-1185">Reference proteome</keyword>
<reference evidence="13 14" key="1">
    <citation type="submission" date="2018-08" db="EMBL/GenBank/DDBJ databases">
        <title>Draft genome sequence of Psychrilyobacter sp. strain SD5 isolated from Black Sea water.</title>
        <authorList>
            <person name="Yadav S."/>
            <person name="Villanueva L."/>
            <person name="Damste J.S.S."/>
        </authorList>
    </citation>
    <scope>NUCLEOTIDE SEQUENCE [LARGE SCALE GENOMIC DNA]</scope>
    <source>
        <strain evidence="13 14">SD5</strain>
    </source>
</reference>
<comment type="caution">
    <text evidence="13">The sequence shown here is derived from an EMBL/GenBank/DDBJ whole genome shotgun (WGS) entry which is preliminary data.</text>
</comment>
<evidence type="ECO:0000256" key="2">
    <source>
        <dbReference type="ARBA" id="ARBA00022517"/>
    </source>
</evidence>
<keyword evidence="7 10" id="KW-0862">Zinc</keyword>
<evidence type="ECO:0000256" key="9">
    <source>
        <dbReference type="ARBA" id="ARBA00023134"/>
    </source>
</evidence>
<dbReference type="InterPro" id="IPR010914">
    <property type="entry name" value="RsgA_GTPase_dom"/>
</dbReference>
<feature type="binding site" evidence="10">
    <location>
        <begin position="181"/>
        <end position="189"/>
    </location>
    <ligand>
        <name>GTP</name>
        <dbReference type="ChEBI" id="CHEBI:37565"/>
    </ligand>
</feature>
<dbReference type="Gene3D" id="3.40.50.300">
    <property type="entry name" value="P-loop containing nucleotide triphosphate hydrolases"/>
    <property type="match status" value="1"/>
</dbReference>
<keyword evidence="5 10" id="KW-0547">Nucleotide-binding</keyword>
<evidence type="ECO:0000313" key="14">
    <source>
        <dbReference type="Proteomes" id="UP000263486"/>
    </source>
</evidence>
<evidence type="ECO:0000256" key="7">
    <source>
        <dbReference type="ARBA" id="ARBA00022833"/>
    </source>
</evidence>
<dbReference type="PROSITE" id="PS50936">
    <property type="entry name" value="ENGC_GTPASE"/>
    <property type="match status" value="1"/>
</dbReference>
<evidence type="ECO:0000313" key="13">
    <source>
        <dbReference type="EMBL" id="REI41592.1"/>
    </source>
</evidence>
<dbReference type="EC" id="3.6.1.-" evidence="10"/>
<evidence type="ECO:0000256" key="4">
    <source>
        <dbReference type="ARBA" id="ARBA00022730"/>
    </source>
</evidence>
<evidence type="ECO:0000256" key="1">
    <source>
        <dbReference type="ARBA" id="ARBA00022490"/>
    </source>
</evidence>
<dbReference type="RefSeq" id="WP_114642097.1">
    <property type="nucleotide sequence ID" value="NZ_JAACIO010000009.1"/>
</dbReference>
<feature type="binding site" evidence="10">
    <location>
        <position position="265"/>
    </location>
    <ligand>
        <name>Zn(2+)</name>
        <dbReference type="ChEBI" id="CHEBI:29105"/>
    </ligand>
</feature>
<dbReference type="InterPro" id="IPR004881">
    <property type="entry name" value="Ribosome_biogen_GTPase_RsgA"/>
</dbReference>
<feature type="domain" description="CP-type G" evidence="12">
    <location>
        <begin position="84"/>
        <end position="239"/>
    </location>
</feature>
<dbReference type="Proteomes" id="UP000263486">
    <property type="component" value="Unassembled WGS sequence"/>
</dbReference>
<evidence type="ECO:0000259" key="11">
    <source>
        <dbReference type="PROSITE" id="PS50936"/>
    </source>
</evidence>
<comment type="cofactor">
    <cofactor evidence="10">
        <name>Zn(2+)</name>
        <dbReference type="ChEBI" id="CHEBI:29105"/>
    </cofactor>
    <text evidence="10">Binds 1 zinc ion per subunit.</text>
</comment>
<dbReference type="SUPFAM" id="SSF50249">
    <property type="entry name" value="Nucleic acid-binding proteins"/>
    <property type="match status" value="1"/>
</dbReference>
<evidence type="ECO:0000256" key="6">
    <source>
        <dbReference type="ARBA" id="ARBA00022801"/>
    </source>
</evidence>
<dbReference type="PANTHER" id="PTHR32120:SF10">
    <property type="entry name" value="SMALL RIBOSOMAL SUBUNIT BIOGENESIS GTPASE RSGA"/>
    <property type="match status" value="1"/>
</dbReference>
<dbReference type="NCBIfam" id="TIGR00157">
    <property type="entry name" value="ribosome small subunit-dependent GTPase A"/>
    <property type="match status" value="1"/>
</dbReference>
<organism evidence="13 14">
    <name type="scientific">Psychrilyobacter piezotolerans</name>
    <dbReference type="NCBI Taxonomy" id="2293438"/>
    <lineage>
        <taxon>Bacteria</taxon>
        <taxon>Fusobacteriati</taxon>
        <taxon>Fusobacteriota</taxon>
        <taxon>Fusobacteriia</taxon>
        <taxon>Fusobacteriales</taxon>
        <taxon>Fusobacteriaceae</taxon>
        <taxon>Psychrilyobacter</taxon>
    </lineage>
</organism>
<keyword evidence="1 10" id="KW-0963">Cytoplasm</keyword>
<keyword evidence="2 10" id="KW-0690">Ribosome biogenesis</keyword>
<feature type="domain" description="EngC GTPase" evidence="11">
    <location>
        <begin position="90"/>
        <end position="237"/>
    </location>
</feature>
<dbReference type="HAMAP" id="MF_01820">
    <property type="entry name" value="GTPase_RsgA"/>
    <property type="match status" value="1"/>
</dbReference>
<comment type="similarity">
    <text evidence="10">Belongs to the TRAFAC class YlqF/YawG GTPase family. RsgA subfamily.</text>
</comment>
<sequence>MSLKKLGWLGEPRENLGRISAIYRDQYRVIMENEEFLTTITGKMRFEGLFPAVGDWVILEEGRINNILERKTKISRKAAGNDVAEQVIAANVDYVFIVSSFNDDFNLSRLERYLTIVYESGATPVFILTKKDIGENIDEKISNLSDIAFGVPIHGITSYDDMEIDELRKYFIGNKTIALIGSSGVGKSTIINKLLGKEIMKTSGIRESDAKGRHTTTTRELFVLEKEGFIIDTPGMRELQLWSADIEQGFSDIEEFSKRCKFVDCKHENEPKCAVKKAVQDGLLTQKRLDNYKKLQSEIEYIEAKQCGGHKYAEKAKITKMMGSLGARKQIKKIKEHR</sequence>
<comment type="function">
    <text evidence="10">One of several proteins that assist in the late maturation steps of the functional core of the 30S ribosomal subunit. Helps release RbfA from mature subunits. May play a role in the assembly of ribosomal proteins into the subunit. Circularly permuted GTPase that catalyzes slow GTP hydrolysis, GTPase activity is stimulated by the 30S ribosomal subunit.</text>
</comment>
<protein>
    <recommendedName>
        <fullName evidence="10">Small ribosomal subunit biogenesis GTPase RsgA</fullName>
        <ecNumber evidence="10">3.6.1.-</ecNumber>
    </recommendedName>
</protein>
<evidence type="ECO:0000256" key="3">
    <source>
        <dbReference type="ARBA" id="ARBA00022723"/>
    </source>
</evidence>
<accession>A0ABX9KHN8</accession>
<dbReference type="InterPro" id="IPR030378">
    <property type="entry name" value="G_CP_dom"/>
</dbReference>
<proteinExistence type="inferred from homology"/>
<keyword evidence="4 10" id="KW-0699">rRNA-binding</keyword>
<dbReference type="InterPro" id="IPR012340">
    <property type="entry name" value="NA-bd_OB-fold"/>
</dbReference>
<evidence type="ECO:0000259" key="12">
    <source>
        <dbReference type="PROSITE" id="PS51721"/>
    </source>
</evidence>
<feature type="binding site" evidence="10">
    <location>
        <position position="260"/>
    </location>
    <ligand>
        <name>Zn(2+)</name>
        <dbReference type="ChEBI" id="CHEBI:29105"/>
    </ligand>
</feature>
<dbReference type="PANTHER" id="PTHR32120">
    <property type="entry name" value="SMALL RIBOSOMAL SUBUNIT BIOGENESIS GTPASE RSGA"/>
    <property type="match status" value="1"/>
</dbReference>